<feature type="transmembrane region" description="Helical" evidence="1">
    <location>
        <begin position="191"/>
        <end position="209"/>
    </location>
</feature>
<evidence type="ECO:0000256" key="1">
    <source>
        <dbReference type="SAM" id="Phobius"/>
    </source>
</evidence>
<gene>
    <name evidence="2" type="ORF">HINF_LOCUS26597</name>
    <name evidence="3" type="ORF">HINF_LOCUS63610</name>
</gene>
<feature type="transmembrane region" description="Helical" evidence="1">
    <location>
        <begin position="166"/>
        <end position="185"/>
    </location>
</feature>
<protein>
    <submittedName>
        <fullName evidence="3">Hypothetical_protein</fullName>
    </submittedName>
</protein>
<dbReference type="AlphaFoldDB" id="A0AA86U5T5"/>
<sequence>MQVQNDNIEQKQIDSEILHENGVQQQNQESLPIEQKDILNSLPEVETQNIEQEQESKQIESKTLSNSYRIQPFSLQYKTIELQNELTKAECEYHKSLLNVRGDYKHEAADYEDFLVGFIFTGYGVIPGFGIILATIAKYMNNNGFASDGESITQKSSQEIKRQIQYLVEDILQIVFIFFGIYFALTIQESTIYFMLIFLYIVFFYYQLLDEQLIEAYGHNADYYTQCESKKKNTQSNDQLLKLNQTNVIYTAIAHTDDELLTNK</sequence>
<feature type="transmembrane region" description="Helical" evidence="1">
    <location>
        <begin position="114"/>
        <end position="137"/>
    </location>
</feature>
<keyword evidence="1" id="KW-0472">Membrane</keyword>
<dbReference type="EMBL" id="CAXDID020000400">
    <property type="protein sequence ID" value="CAL6087362.1"/>
    <property type="molecule type" value="Genomic_DNA"/>
</dbReference>
<evidence type="ECO:0000313" key="2">
    <source>
        <dbReference type="EMBL" id="CAI9938952.1"/>
    </source>
</evidence>
<reference evidence="2" key="1">
    <citation type="submission" date="2023-06" db="EMBL/GenBank/DDBJ databases">
        <authorList>
            <person name="Kurt Z."/>
        </authorList>
    </citation>
    <scope>NUCLEOTIDE SEQUENCE</scope>
</reference>
<keyword evidence="1" id="KW-1133">Transmembrane helix</keyword>
<keyword evidence="4" id="KW-1185">Reference proteome</keyword>
<accession>A0AA86U5T5</accession>
<comment type="caution">
    <text evidence="2">The sequence shown here is derived from an EMBL/GenBank/DDBJ whole genome shotgun (WGS) entry which is preliminary data.</text>
</comment>
<reference evidence="3 4" key="2">
    <citation type="submission" date="2024-07" db="EMBL/GenBank/DDBJ databases">
        <authorList>
            <person name="Akdeniz Z."/>
        </authorList>
    </citation>
    <scope>NUCLEOTIDE SEQUENCE [LARGE SCALE GENOMIC DNA]</scope>
</reference>
<dbReference type="Proteomes" id="UP001642409">
    <property type="component" value="Unassembled WGS sequence"/>
</dbReference>
<dbReference type="EMBL" id="CATOUU010000659">
    <property type="protein sequence ID" value="CAI9938952.1"/>
    <property type="molecule type" value="Genomic_DNA"/>
</dbReference>
<evidence type="ECO:0000313" key="4">
    <source>
        <dbReference type="Proteomes" id="UP001642409"/>
    </source>
</evidence>
<proteinExistence type="predicted"/>
<organism evidence="2">
    <name type="scientific">Hexamita inflata</name>
    <dbReference type="NCBI Taxonomy" id="28002"/>
    <lineage>
        <taxon>Eukaryota</taxon>
        <taxon>Metamonada</taxon>
        <taxon>Diplomonadida</taxon>
        <taxon>Hexamitidae</taxon>
        <taxon>Hexamitinae</taxon>
        <taxon>Hexamita</taxon>
    </lineage>
</organism>
<evidence type="ECO:0000313" key="3">
    <source>
        <dbReference type="EMBL" id="CAL6087362.1"/>
    </source>
</evidence>
<keyword evidence="1" id="KW-0812">Transmembrane</keyword>
<name>A0AA86U5T5_9EUKA</name>